<reference evidence="1" key="1">
    <citation type="submission" date="2020-02" db="EMBL/GenBank/DDBJ databases">
        <authorList>
            <person name="Meier V. D."/>
        </authorList>
    </citation>
    <scope>NUCLEOTIDE SEQUENCE</scope>
    <source>
        <strain evidence="1">AVDCRST_MAG67</strain>
    </source>
</reference>
<proteinExistence type="predicted"/>
<dbReference type="SUPFAM" id="SSF88723">
    <property type="entry name" value="PIN domain-like"/>
    <property type="match status" value="1"/>
</dbReference>
<name>A0A6J4RXQ4_9ACTN</name>
<dbReference type="InterPro" id="IPR029060">
    <property type="entry name" value="PIN-like_dom_sf"/>
</dbReference>
<organism evidence="1">
    <name type="scientific">uncultured Solirubrobacteraceae bacterium</name>
    <dbReference type="NCBI Taxonomy" id="1162706"/>
    <lineage>
        <taxon>Bacteria</taxon>
        <taxon>Bacillati</taxon>
        <taxon>Actinomycetota</taxon>
        <taxon>Thermoleophilia</taxon>
        <taxon>Solirubrobacterales</taxon>
        <taxon>Solirubrobacteraceae</taxon>
        <taxon>environmental samples</taxon>
    </lineage>
</organism>
<dbReference type="Gene3D" id="3.40.50.1010">
    <property type="entry name" value="5'-nuclease"/>
    <property type="match status" value="1"/>
</dbReference>
<dbReference type="AlphaFoldDB" id="A0A6J4RXQ4"/>
<evidence type="ECO:0000313" key="1">
    <source>
        <dbReference type="EMBL" id="CAA9481351.1"/>
    </source>
</evidence>
<dbReference type="EMBL" id="CADCVQ010000043">
    <property type="protein sequence ID" value="CAA9481351.1"/>
    <property type="molecule type" value="Genomic_DNA"/>
</dbReference>
<gene>
    <name evidence="1" type="ORF">AVDCRST_MAG67-891</name>
</gene>
<protein>
    <recommendedName>
        <fullName evidence="2">PIN domain-containing protein</fullName>
    </recommendedName>
</protein>
<accession>A0A6J4RXQ4</accession>
<sequence length="140" mass="15469">MTLVLAAEPLLACADADNAHCRAVQRLLTSATGPFILPGPVPEQVDALLSAHAGPRARRGFFEDLVARRFQVERLTSRDVAQIEQIEREYAELELGLAEKAIVIVAARVRCTRIVTFDEQPFRAIRPLYGDAFTLLPADE</sequence>
<evidence type="ECO:0008006" key="2">
    <source>
        <dbReference type="Google" id="ProtNLM"/>
    </source>
</evidence>